<dbReference type="PROSITE" id="PS51352">
    <property type="entry name" value="THIOREDOXIN_2"/>
    <property type="match status" value="1"/>
</dbReference>
<evidence type="ECO:0000256" key="4">
    <source>
        <dbReference type="ARBA" id="ARBA00022559"/>
    </source>
</evidence>
<accession>A0ABU1N2I3</accession>
<reference evidence="14 15" key="1">
    <citation type="submission" date="2023-07" db="EMBL/GenBank/DDBJ databases">
        <title>Sorghum-associated microbial communities from plants grown in Nebraska, USA.</title>
        <authorList>
            <person name="Schachtman D."/>
        </authorList>
    </citation>
    <scope>NUCLEOTIDE SEQUENCE [LARGE SCALE GENOMIC DNA]</scope>
    <source>
        <strain evidence="14 15">DS2154</strain>
    </source>
</reference>
<keyword evidence="8" id="KW-0676">Redox-active center</keyword>
<dbReference type="InterPro" id="IPR036249">
    <property type="entry name" value="Thioredoxin-like_sf"/>
</dbReference>
<dbReference type="PANTHER" id="PTHR42801:SF4">
    <property type="entry name" value="AHPC_TSA FAMILY PROTEIN"/>
    <property type="match status" value="1"/>
</dbReference>
<comment type="function">
    <text evidence="1">Thiol-specific peroxidase that catalyzes the reduction of hydrogen peroxide and organic hydroperoxides to water and alcohols, respectively. Plays a role in cell protection against oxidative stress by detoxifying peroxides and as sensor of hydrogen peroxide-mediated signaling events.</text>
</comment>
<evidence type="ECO:0000256" key="5">
    <source>
        <dbReference type="ARBA" id="ARBA00022862"/>
    </source>
</evidence>
<sequence>MSDLQPGDKAPDFDLATDTGRVSLSGLKGKAVVLYFYPKDDTAGCTSQALQFSSEVEEFAKLGAVIVGVSKDSAASHAKFRKKHDLTVDLAADPTGETVEAYGAWVEKSMYGRKYMGIDRSTFLIDREGVVRAVWRKVKVPNHIKAVLTAARALKEGTLN</sequence>
<evidence type="ECO:0000256" key="11">
    <source>
        <dbReference type="ARBA" id="ARBA00042639"/>
    </source>
</evidence>
<evidence type="ECO:0000256" key="2">
    <source>
        <dbReference type="ARBA" id="ARBA00011245"/>
    </source>
</evidence>
<dbReference type="SUPFAM" id="SSF52833">
    <property type="entry name" value="Thioredoxin-like"/>
    <property type="match status" value="1"/>
</dbReference>
<keyword evidence="4" id="KW-0575">Peroxidase</keyword>
<dbReference type="Pfam" id="PF00578">
    <property type="entry name" value="AhpC-TSA"/>
    <property type="match status" value="1"/>
</dbReference>
<comment type="caution">
    <text evidence="14">The sequence shown here is derived from an EMBL/GenBank/DDBJ whole genome shotgun (WGS) entry which is preliminary data.</text>
</comment>
<proteinExistence type="inferred from homology"/>
<feature type="domain" description="Thioredoxin" evidence="13">
    <location>
        <begin position="4"/>
        <end position="156"/>
    </location>
</feature>
<dbReference type="InterPro" id="IPR024706">
    <property type="entry name" value="Peroxiredoxin_AhpC-typ"/>
</dbReference>
<evidence type="ECO:0000313" key="15">
    <source>
        <dbReference type="Proteomes" id="UP001262754"/>
    </source>
</evidence>
<evidence type="ECO:0000256" key="8">
    <source>
        <dbReference type="ARBA" id="ARBA00023284"/>
    </source>
</evidence>
<evidence type="ECO:0000259" key="13">
    <source>
        <dbReference type="PROSITE" id="PS51352"/>
    </source>
</evidence>
<evidence type="ECO:0000256" key="7">
    <source>
        <dbReference type="ARBA" id="ARBA00023157"/>
    </source>
</evidence>
<dbReference type="PANTHER" id="PTHR42801">
    <property type="entry name" value="THIOREDOXIN-DEPENDENT PEROXIDE REDUCTASE"/>
    <property type="match status" value="1"/>
</dbReference>
<dbReference type="Gene3D" id="3.40.30.10">
    <property type="entry name" value="Glutaredoxin"/>
    <property type="match status" value="1"/>
</dbReference>
<dbReference type="InterPro" id="IPR013766">
    <property type="entry name" value="Thioredoxin_domain"/>
</dbReference>
<keyword evidence="5" id="KW-0049">Antioxidant</keyword>
<evidence type="ECO:0000256" key="12">
    <source>
        <dbReference type="ARBA" id="ARBA00049091"/>
    </source>
</evidence>
<evidence type="ECO:0000256" key="9">
    <source>
        <dbReference type="ARBA" id="ARBA00032824"/>
    </source>
</evidence>
<evidence type="ECO:0000256" key="6">
    <source>
        <dbReference type="ARBA" id="ARBA00023002"/>
    </source>
</evidence>
<dbReference type="Proteomes" id="UP001262754">
    <property type="component" value="Unassembled WGS sequence"/>
</dbReference>
<dbReference type="CDD" id="cd03017">
    <property type="entry name" value="PRX_BCP"/>
    <property type="match status" value="1"/>
</dbReference>
<name>A0ABU1N2I3_9CAUL</name>
<evidence type="ECO:0000256" key="10">
    <source>
        <dbReference type="ARBA" id="ARBA00038489"/>
    </source>
</evidence>
<dbReference type="InterPro" id="IPR050924">
    <property type="entry name" value="Peroxiredoxin_BCP/PrxQ"/>
</dbReference>
<evidence type="ECO:0000313" key="14">
    <source>
        <dbReference type="EMBL" id="MDR6532675.1"/>
    </source>
</evidence>
<protein>
    <recommendedName>
        <fullName evidence="3">thioredoxin-dependent peroxiredoxin</fullName>
        <ecNumber evidence="3">1.11.1.24</ecNumber>
    </recommendedName>
    <alternativeName>
        <fullName evidence="9">Thioredoxin peroxidase</fullName>
    </alternativeName>
    <alternativeName>
        <fullName evidence="11">Thioredoxin-dependent peroxiredoxin Bcp</fullName>
    </alternativeName>
</protein>
<gene>
    <name evidence="14" type="ORF">J2800_003435</name>
</gene>
<dbReference type="EC" id="1.11.1.24" evidence="3"/>
<comment type="subunit">
    <text evidence="2">Monomer.</text>
</comment>
<dbReference type="RefSeq" id="WP_310033289.1">
    <property type="nucleotide sequence ID" value="NZ_JAVDRL010000010.1"/>
</dbReference>
<keyword evidence="7" id="KW-1015">Disulfide bond</keyword>
<evidence type="ECO:0000256" key="3">
    <source>
        <dbReference type="ARBA" id="ARBA00013017"/>
    </source>
</evidence>
<organism evidence="14 15">
    <name type="scientific">Caulobacter rhizosphaerae</name>
    <dbReference type="NCBI Taxonomy" id="2010972"/>
    <lineage>
        <taxon>Bacteria</taxon>
        <taxon>Pseudomonadati</taxon>
        <taxon>Pseudomonadota</taxon>
        <taxon>Alphaproteobacteria</taxon>
        <taxon>Caulobacterales</taxon>
        <taxon>Caulobacteraceae</taxon>
        <taxon>Caulobacter</taxon>
    </lineage>
</organism>
<comment type="catalytic activity">
    <reaction evidence="12">
        <text>a hydroperoxide + [thioredoxin]-dithiol = an alcohol + [thioredoxin]-disulfide + H2O</text>
        <dbReference type="Rhea" id="RHEA:62620"/>
        <dbReference type="Rhea" id="RHEA-COMP:10698"/>
        <dbReference type="Rhea" id="RHEA-COMP:10700"/>
        <dbReference type="ChEBI" id="CHEBI:15377"/>
        <dbReference type="ChEBI" id="CHEBI:29950"/>
        <dbReference type="ChEBI" id="CHEBI:30879"/>
        <dbReference type="ChEBI" id="CHEBI:35924"/>
        <dbReference type="ChEBI" id="CHEBI:50058"/>
        <dbReference type="EC" id="1.11.1.24"/>
    </reaction>
</comment>
<comment type="similarity">
    <text evidence="10">Belongs to the peroxiredoxin family. BCP/PrxQ subfamily.</text>
</comment>
<keyword evidence="15" id="KW-1185">Reference proteome</keyword>
<evidence type="ECO:0000256" key="1">
    <source>
        <dbReference type="ARBA" id="ARBA00003330"/>
    </source>
</evidence>
<dbReference type="EMBL" id="JAVDRL010000010">
    <property type="protein sequence ID" value="MDR6532675.1"/>
    <property type="molecule type" value="Genomic_DNA"/>
</dbReference>
<dbReference type="InterPro" id="IPR000866">
    <property type="entry name" value="AhpC/TSA"/>
</dbReference>
<keyword evidence="6" id="KW-0560">Oxidoreductase</keyword>
<dbReference type="PIRSF" id="PIRSF000239">
    <property type="entry name" value="AHPC"/>
    <property type="match status" value="1"/>
</dbReference>